<dbReference type="PANTHER" id="PTHR35157:SF1">
    <property type="entry name" value="PROTEIN FAM209A"/>
    <property type="match status" value="1"/>
</dbReference>
<dbReference type="EMBL" id="VCEB01004608">
    <property type="protein sequence ID" value="KAB0340434.1"/>
    <property type="molecule type" value="Genomic_DNA"/>
</dbReference>
<sequence length="136" mass="15390">MGITCIYALMFTLQREKAEELQGKVLCRGNFLIWQNLPEQAEDWLEITSFWLFFIVLMYVTVKLAGESARGGSFGPPRKKNKTASPDKESMLDTLTLLKMDLVKFVSSVWNMKLDMAASGNFDPLNAPNNTAVYEL</sequence>
<evidence type="ECO:0000256" key="1">
    <source>
        <dbReference type="SAM" id="MobiDB-lite"/>
    </source>
</evidence>
<comment type="caution">
    <text evidence="2">The sequence shown here is derived from an EMBL/GenBank/DDBJ whole genome shotgun (WGS) entry which is preliminary data.</text>
</comment>
<dbReference type="AlphaFoldDB" id="A0A5N3UVD5"/>
<dbReference type="PANTHER" id="PTHR35157">
    <property type="entry name" value="PROTEIN FAM209A"/>
    <property type="match status" value="1"/>
</dbReference>
<proteinExistence type="predicted"/>
<gene>
    <name evidence="2" type="ORF">FD755_024745</name>
</gene>
<protein>
    <submittedName>
        <fullName evidence="2">Uncharacterized protein</fullName>
    </submittedName>
</protein>
<dbReference type="Pfam" id="PF15206">
    <property type="entry name" value="FAM209"/>
    <property type="match status" value="1"/>
</dbReference>
<accession>A0A5N3UVD5</accession>
<name>A0A5N3UVD5_MUNRE</name>
<organism evidence="2 3">
    <name type="scientific">Muntiacus reevesi</name>
    <name type="common">Reeves' muntjac</name>
    <name type="synonym">Cervus reevesi</name>
    <dbReference type="NCBI Taxonomy" id="9886"/>
    <lineage>
        <taxon>Eukaryota</taxon>
        <taxon>Metazoa</taxon>
        <taxon>Chordata</taxon>
        <taxon>Craniata</taxon>
        <taxon>Vertebrata</taxon>
        <taxon>Euteleostomi</taxon>
        <taxon>Mammalia</taxon>
        <taxon>Eutheria</taxon>
        <taxon>Laurasiatheria</taxon>
        <taxon>Artiodactyla</taxon>
        <taxon>Ruminantia</taxon>
        <taxon>Pecora</taxon>
        <taxon>Cervidae</taxon>
        <taxon>Muntiacinae</taxon>
        <taxon>Muntiacus</taxon>
    </lineage>
</organism>
<evidence type="ECO:0000313" key="2">
    <source>
        <dbReference type="EMBL" id="KAB0340434.1"/>
    </source>
</evidence>
<evidence type="ECO:0000313" key="3">
    <source>
        <dbReference type="Proteomes" id="UP000326062"/>
    </source>
</evidence>
<reference evidence="2 3" key="1">
    <citation type="submission" date="2019-06" db="EMBL/GenBank/DDBJ databases">
        <title>Discovery of a novel chromosome fission-fusion reversal in muntjac.</title>
        <authorList>
            <person name="Mudd A.B."/>
            <person name="Bredeson J.V."/>
            <person name="Baum R."/>
            <person name="Hockemeyer D."/>
            <person name="Rokhsar D.S."/>
        </authorList>
    </citation>
    <scope>NUCLEOTIDE SEQUENCE [LARGE SCALE GENOMIC DNA]</scope>
    <source>
        <strain evidence="2">UCam_UCB_Mr</strain>
        <tissue evidence="2">Fibroblast cell line</tissue>
    </source>
</reference>
<keyword evidence="3" id="KW-1185">Reference proteome</keyword>
<dbReference type="InterPro" id="IPR027943">
    <property type="entry name" value="FAM209"/>
</dbReference>
<dbReference type="Proteomes" id="UP000326062">
    <property type="component" value="Unassembled WGS sequence"/>
</dbReference>
<feature type="region of interest" description="Disordered" evidence="1">
    <location>
        <begin position="68"/>
        <end position="88"/>
    </location>
</feature>